<dbReference type="HOGENOM" id="CLU_1092064_0_0_1"/>
<proteinExistence type="predicted"/>
<feature type="region of interest" description="Disordered" evidence="1">
    <location>
        <begin position="96"/>
        <end position="166"/>
    </location>
</feature>
<dbReference type="AlphaFoldDB" id="H2YKY8"/>
<dbReference type="GO" id="GO:0005694">
    <property type="term" value="C:chromosome"/>
    <property type="evidence" value="ECO:0007669"/>
    <property type="project" value="TreeGrafter"/>
</dbReference>
<dbReference type="PANTHER" id="PTHR46711:SF1">
    <property type="entry name" value="HISTONE-LYSINE N-METHYLTRANSFERASE SETD2"/>
    <property type="match status" value="1"/>
</dbReference>
<keyword evidence="3" id="KW-1185">Reference proteome</keyword>
<protein>
    <submittedName>
        <fullName evidence="2">Uncharacterized protein</fullName>
    </submittedName>
</protein>
<dbReference type="Ensembl" id="ENSCSAVT00000006065.1">
    <property type="protein sequence ID" value="ENSCSAVP00000005990.1"/>
    <property type="gene ID" value="ENSCSAVG00000003572.1"/>
</dbReference>
<evidence type="ECO:0000313" key="3">
    <source>
        <dbReference type="Proteomes" id="UP000007875"/>
    </source>
</evidence>
<feature type="compositionally biased region" description="Basic and acidic residues" evidence="1">
    <location>
        <begin position="232"/>
        <end position="255"/>
    </location>
</feature>
<name>H2YKY8_CIOSA</name>
<dbReference type="Proteomes" id="UP000007875">
    <property type="component" value="Unassembled WGS sequence"/>
</dbReference>
<dbReference type="PANTHER" id="PTHR46711">
    <property type="entry name" value="HISTONE-LYSINE N-METHYLTRANSFERASE SETD2"/>
    <property type="match status" value="1"/>
</dbReference>
<reference evidence="3" key="1">
    <citation type="submission" date="2003-08" db="EMBL/GenBank/DDBJ databases">
        <authorList>
            <person name="Birren B."/>
            <person name="Nusbaum C."/>
            <person name="Abebe A."/>
            <person name="Abouelleil A."/>
            <person name="Adekoya E."/>
            <person name="Ait-zahra M."/>
            <person name="Allen N."/>
            <person name="Allen T."/>
            <person name="An P."/>
            <person name="Anderson M."/>
            <person name="Anderson S."/>
            <person name="Arachchi H."/>
            <person name="Armbruster J."/>
            <person name="Bachantsang P."/>
            <person name="Baldwin J."/>
            <person name="Barry A."/>
            <person name="Bayul T."/>
            <person name="Blitshsteyn B."/>
            <person name="Bloom T."/>
            <person name="Blye J."/>
            <person name="Boguslavskiy L."/>
            <person name="Borowsky M."/>
            <person name="Boukhgalter B."/>
            <person name="Brunache A."/>
            <person name="Butler J."/>
            <person name="Calixte N."/>
            <person name="Calvo S."/>
            <person name="Camarata J."/>
            <person name="Campo K."/>
            <person name="Chang J."/>
            <person name="Cheshatsang Y."/>
            <person name="Citroen M."/>
            <person name="Collymore A."/>
            <person name="Considine T."/>
            <person name="Cook A."/>
            <person name="Cooke P."/>
            <person name="Corum B."/>
            <person name="Cuomo C."/>
            <person name="David R."/>
            <person name="Dawoe T."/>
            <person name="Degray S."/>
            <person name="Dodge S."/>
            <person name="Dooley K."/>
            <person name="Dorje P."/>
            <person name="Dorjee K."/>
            <person name="Dorris L."/>
            <person name="Duffey N."/>
            <person name="Dupes A."/>
            <person name="Elkins T."/>
            <person name="Engels R."/>
            <person name="Erickson J."/>
            <person name="Farina A."/>
            <person name="Faro S."/>
            <person name="Ferreira P."/>
            <person name="Fischer H."/>
            <person name="Fitzgerald M."/>
            <person name="Foley K."/>
            <person name="Gage D."/>
            <person name="Galagan J."/>
            <person name="Gearin G."/>
            <person name="Gnerre S."/>
            <person name="Gnirke A."/>
            <person name="Goyette A."/>
            <person name="Graham J."/>
            <person name="Grandbois E."/>
            <person name="Gyaltsen K."/>
            <person name="Hafez N."/>
            <person name="Hagopian D."/>
            <person name="Hagos B."/>
            <person name="Hall J."/>
            <person name="Hatcher B."/>
            <person name="Heller A."/>
            <person name="Higgins H."/>
            <person name="Honan T."/>
            <person name="Horn A."/>
            <person name="Houde N."/>
            <person name="Hughes L."/>
            <person name="Hulme W."/>
            <person name="Husby E."/>
            <person name="Iliev I."/>
            <person name="Jaffe D."/>
            <person name="Jones C."/>
            <person name="Kamal M."/>
            <person name="Kamat A."/>
            <person name="Kamvysselis M."/>
            <person name="Karlsson E."/>
            <person name="Kells C."/>
            <person name="Kieu A."/>
            <person name="Kisner P."/>
            <person name="Kodira C."/>
            <person name="Kulbokas E."/>
            <person name="Labutti K."/>
            <person name="Lama D."/>
            <person name="Landers T."/>
            <person name="Leger J."/>
            <person name="Levine S."/>
            <person name="Lewis D."/>
            <person name="Lewis T."/>
            <person name="Lindblad-toh K."/>
            <person name="Liu X."/>
            <person name="Lokyitsang T."/>
            <person name="Lokyitsang Y."/>
            <person name="Lucien O."/>
            <person name="Lui A."/>
            <person name="Ma L.J."/>
            <person name="Mabbitt R."/>
            <person name="Macdonald J."/>
            <person name="Maclean C."/>
            <person name="Major J."/>
            <person name="Manning J."/>
            <person name="Marabella R."/>
            <person name="Maru K."/>
            <person name="Matthews C."/>
            <person name="Mauceli E."/>
            <person name="Mccarthy M."/>
            <person name="Mcdonough S."/>
            <person name="Mcghee T."/>
            <person name="Meldrim J."/>
            <person name="Meneus L."/>
            <person name="Mesirov J."/>
            <person name="Mihalev A."/>
            <person name="Mihova T."/>
            <person name="Mikkelsen T."/>
            <person name="Mlenga V."/>
            <person name="Moru K."/>
            <person name="Mozes J."/>
            <person name="Mulrain L."/>
            <person name="Munson G."/>
            <person name="Naylor J."/>
            <person name="Newes C."/>
            <person name="Nguyen C."/>
            <person name="Nguyen N."/>
            <person name="Nguyen T."/>
            <person name="Nicol R."/>
            <person name="Nielsen C."/>
            <person name="Nizzari M."/>
            <person name="Norbu C."/>
            <person name="Norbu N."/>
            <person name="O'donnell P."/>
            <person name="Okoawo O."/>
            <person name="O'leary S."/>
            <person name="Omotosho B."/>
            <person name="O'neill K."/>
            <person name="Osman S."/>
            <person name="Parker S."/>
            <person name="Perrin D."/>
            <person name="Phunkhang P."/>
            <person name="Piqani B."/>
            <person name="Purcell S."/>
            <person name="Rachupka T."/>
            <person name="Ramasamy U."/>
            <person name="Rameau R."/>
            <person name="Ray V."/>
            <person name="Raymond C."/>
            <person name="Retta R."/>
            <person name="Richardson S."/>
            <person name="Rise C."/>
            <person name="Rodriguez J."/>
            <person name="Rogers J."/>
            <person name="Rogov P."/>
            <person name="Rutman M."/>
            <person name="Schupbach R."/>
            <person name="Seaman C."/>
            <person name="Settipalli S."/>
            <person name="Sharpe T."/>
            <person name="Sheridan J."/>
            <person name="Sherpa N."/>
            <person name="Shi J."/>
            <person name="Smirnov S."/>
            <person name="Smith C."/>
            <person name="Sougnez C."/>
            <person name="Spencer B."/>
            <person name="Stalker J."/>
            <person name="Stange-thomann N."/>
            <person name="Stavropoulos S."/>
            <person name="Stetson K."/>
            <person name="Stone C."/>
            <person name="Stone S."/>
            <person name="Stubbs M."/>
            <person name="Talamas J."/>
            <person name="Tchuinga P."/>
            <person name="Tenzing P."/>
            <person name="Tesfaye S."/>
            <person name="Theodore J."/>
            <person name="Thoulutsang Y."/>
            <person name="Topham K."/>
            <person name="Towey S."/>
            <person name="Tsamla T."/>
            <person name="Tsomo N."/>
            <person name="Vallee D."/>
            <person name="Vassiliev H."/>
            <person name="Venkataraman V."/>
            <person name="Vinson J."/>
            <person name="Vo A."/>
            <person name="Wade C."/>
            <person name="Wang S."/>
            <person name="Wangchuk T."/>
            <person name="Wangdi T."/>
            <person name="Whittaker C."/>
            <person name="Wilkinson J."/>
            <person name="Wu Y."/>
            <person name="Wyman D."/>
            <person name="Yadav S."/>
            <person name="Yang S."/>
            <person name="Yang X."/>
            <person name="Yeager S."/>
            <person name="Yee E."/>
            <person name="Young G."/>
            <person name="Zainoun J."/>
            <person name="Zembeck L."/>
            <person name="Zimmer A."/>
            <person name="Zody M."/>
            <person name="Lander E."/>
        </authorList>
    </citation>
    <scope>NUCLEOTIDE SEQUENCE [LARGE SCALE GENOMIC DNA]</scope>
</reference>
<evidence type="ECO:0000313" key="2">
    <source>
        <dbReference type="Ensembl" id="ENSCSAVP00000005990.1"/>
    </source>
</evidence>
<dbReference type="InParanoid" id="H2YKY8"/>
<dbReference type="GO" id="GO:0005634">
    <property type="term" value="C:nucleus"/>
    <property type="evidence" value="ECO:0007669"/>
    <property type="project" value="TreeGrafter"/>
</dbReference>
<reference evidence="2" key="3">
    <citation type="submission" date="2025-09" db="UniProtKB">
        <authorList>
            <consortium name="Ensembl"/>
        </authorList>
    </citation>
    <scope>IDENTIFICATION</scope>
</reference>
<dbReference type="GO" id="GO:0046975">
    <property type="term" value="F:histone H3K36 methyltransferase activity"/>
    <property type="evidence" value="ECO:0007669"/>
    <property type="project" value="InterPro"/>
</dbReference>
<dbReference type="InterPro" id="IPR042294">
    <property type="entry name" value="SETD2_animal"/>
</dbReference>
<sequence>MVKSETLEHRLLCLKVLRRTDNQACLRSFLQLHGLPLLWSWMVDLTSSPHINDITSYFRLKLEILSVLFMLPITSLNILQDSKVISMVRRWAEEDPPTIIPTESESETKVNDENSVEPQTSDKVDVDSGEDKDENVETVEVPNPALKDDPPQEEGNTPDKLGDLSSEVVKASENLLDSWKDLKEIYRIPKRQQSVDPTLGGESERSVEDRSSSQTSSPSVANQMDGNTGYYEEERHREYSSEKDWRGREDNWGSR</sequence>
<feature type="compositionally biased region" description="Polar residues" evidence="1">
    <location>
        <begin position="214"/>
        <end position="226"/>
    </location>
</feature>
<organism evidence="2 3">
    <name type="scientific">Ciona savignyi</name>
    <name type="common">Pacific transparent sea squirt</name>
    <dbReference type="NCBI Taxonomy" id="51511"/>
    <lineage>
        <taxon>Eukaryota</taxon>
        <taxon>Metazoa</taxon>
        <taxon>Chordata</taxon>
        <taxon>Tunicata</taxon>
        <taxon>Ascidiacea</taxon>
        <taxon>Phlebobranchia</taxon>
        <taxon>Cionidae</taxon>
        <taxon>Ciona</taxon>
    </lineage>
</organism>
<accession>H2YKY8</accession>
<dbReference type="STRING" id="51511.ENSCSAVP00000005990"/>
<feature type="compositionally biased region" description="Basic and acidic residues" evidence="1">
    <location>
        <begin position="202"/>
        <end position="211"/>
    </location>
</feature>
<reference evidence="2" key="2">
    <citation type="submission" date="2025-08" db="UniProtKB">
        <authorList>
            <consortium name="Ensembl"/>
        </authorList>
    </citation>
    <scope>IDENTIFICATION</scope>
</reference>
<feature type="region of interest" description="Disordered" evidence="1">
    <location>
        <begin position="181"/>
        <end position="255"/>
    </location>
</feature>
<feature type="compositionally biased region" description="Acidic residues" evidence="1">
    <location>
        <begin position="127"/>
        <end position="137"/>
    </location>
</feature>
<evidence type="ECO:0000256" key="1">
    <source>
        <dbReference type="SAM" id="MobiDB-lite"/>
    </source>
</evidence>
<dbReference type="GO" id="GO:0010468">
    <property type="term" value="P:regulation of gene expression"/>
    <property type="evidence" value="ECO:0007669"/>
    <property type="project" value="TreeGrafter"/>
</dbReference>
<dbReference type="eggNOG" id="KOG4442">
    <property type="taxonomic scope" value="Eukaryota"/>
</dbReference>